<gene>
    <name evidence="1" type="ORF">GRI58_05940</name>
</gene>
<evidence type="ECO:0000313" key="1">
    <source>
        <dbReference type="EMBL" id="MXP28362.1"/>
    </source>
</evidence>
<comment type="caution">
    <text evidence="1">The sequence shown here is derived from an EMBL/GenBank/DDBJ whole genome shotgun (WGS) entry which is preliminary data.</text>
</comment>
<dbReference type="EMBL" id="WTYA01000003">
    <property type="protein sequence ID" value="MXP28362.1"/>
    <property type="molecule type" value="Genomic_DNA"/>
</dbReference>
<sequence>MRRRPGLLVVPGDDFDIRPGRSRDSGARSWRKATSLVGRVLQVSRRAGFTPLGRGRAGRGTGHLGRGGRAALRSRRNAFRRRVVVKARVVRHRGARFRSAPLARHVAYLERDGVTRDGSQGQMFDGQSDRADGDAFAQRCEDDRHHFRFIVSPEDASELADLRAFTRELMEDMASDLDTRLDWVAVDHWNTGNPHIHVLVRGTAEDGRDLVIDRGYISEGLRARAEERATIELGPRSERDIRQALRREVDAERWTGLDRRLQKQRDANGVVDLRPEGASGRRKDRTFLIGRARVLERMGLAEQVGPASWTLAQELEPTLRELGDRGDIIRTMHRAMAAQEHGGDVGRFSVHARSGDERVTGRLVERGLHDELTGGAYAIVDGIDGRTHHLRFPDIERTGDAAPGAIVETGTWTDRKGRQQTSLLTRSDLSIASQIEAGGATWLDRQLVSPEPHPLAGGFGSEVRDAMARRAAVLIDGGLARRQGQRIVFARGLLDTLRDRELAEAGNALAARHGGIVQPVGAGDHVAGIYRKRVTLASGRFAMIDNGVGFQLVPWRQDLEHRLGQDVTGRINQRGGVDWSFARSRGPAL</sequence>
<reference evidence="1 2" key="1">
    <citation type="submission" date="2019-12" db="EMBL/GenBank/DDBJ databases">
        <title>Genomic-based taxomic classification of the family Erythrobacteraceae.</title>
        <authorList>
            <person name="Xu L."/>
        </authorList>
    </citation>
    <scope>NUCLEOTIDE SEQUENCE [LARGE SCALE GENOMIC DNA]</scope>
    <source>
        <strain evidence="1 2">KEMB 9005-328</strain>
    </source>
</reference>
<organism evidence="1 2">
    <name type="scientific">Qipengyuania algicida</name>
    <dbReference type="NCBI Taxonomy" id="1836209"/>
    <lineage>
        <taxon>Bacteria</taxon>
        <taxon>Pseudomonadati</taxon>
        <taxon>Pseudomonadota</taxon>
        <taxon>Alphaproteobacteria</taxon>
        <taxon>Sphingomonadales</taxon>
        <taxon>Erythrobacteraceae</taxon>
        <taxon>Qipengyuania</taxon>
    </lineage>
</organism>
<name>A0A845AD33_9SPHN</name>
<dbReference type="OrthoDB" id="9809969at2"/>
<dbReference type="InterPro" id="IPR021795">
    <property type="entry name" value="DUF3363"/>
</dbReference>
<evidence type="ECO:0000313" key="2">
    <source>
        <dbReference type="Proteomes" id="UP000439780"/>
    </source>
</evidence>
<keyword evidence="2" id="KW-1185">Reference proteome</keyword>
<proteinExistence type="predicted"/>
<accession>A0A845AD33</accession>
<dbReference type="Pfam" id="PF11843">
    <property type="entry name" value="DUF3363"/>
    <property type="match status" value="2"/>
</dbReference>
<dbReference type="RefSeq" id="WP_160752644.1">
    <property type="nucleotide sequence ID" value="NZ_WTYA01000003.1"/>
</dbReference>
<dbReference type="AlphaFoldDB" id="A0A845AD33"/>
<dbReference type="Proteomes" id="UP000439780">
    <property type="component" value="Unassembled WGS sequence"/>
</dbReference>
<protein>
    <submittedName>
        <fullName evidence="1">DUF3363 domain-containing protein</fullName>
    </submittedName>
</protein>